<comment type="caution">
    <text evidence="2">The sequence shown here is derived from an EMBL/GenBank/DDBJ whole genome shotgun (WGS) entry which is preliminary data.</text>
</comment>
<evidence type="ECO:0000256" key="1">
    <source>
        <dbReference type="SAM" id="Phobius"/>
    </source>
</evidence>
<keyword evidence="1" id="KW-0472">Membrane</keyword>
<organism evidence="2 3">
    <name type="scientific">Gossypium arboreum</name>
    <name type="common">Tree cotton</name>
    <name type="synonym">Gossypium nanking</name>
    <dbReference type="NCBI Taxonomy" id="29729"/>
    <lineage>
        <taxon>Eukaryota</taxon>
        <taxon>Viridiplantae</taxon>
        <taxon>Streptophyta</taxon>
        <taxon>Embryophyta</taxon>
        <taxon>Tracheophyta</taxon>
        <taxon>Spermatophyta</taxon>
        <taxon>Magnoliopsida</taxon>
        <taxon>eudicotyledons</taxon>
        <taxon>Gunneridae</taxon>
        <taxon>Pentapetalae</taxon>
        <taxon>rosids</taxon>
        <taxon>malvids</taxon>
        <taxon>Malvales</taxon>
        <taxon>Malvaceae</taxon>
        <taxon>Malvoideae</taxon>
        <taxon>Gossypium</taxon>
    </lineage>
</organism>
<reference evidence="3" key="1">
    <citation type="submission" date="2014-09" db="EMBL/GenBank/DDBJ databases">
        <authorList>
            <person name="Mudge J."/>
            <person name="Ramaraj T."/>
            <person name="Lindquist I.E."/>
            <person name="Bharti A.K."/>
            <person name="Sundararajan A."/>
            <person name="Cameron C.T."/>
            <person name="Woodward J.E."/>
            <person name="May G.D."/>
            <person name="Brubaker C."/>
            <person name="Broadhvest J."/>
            <person name="Wilkins T.A."/>
        </authorList>
    </citation>
    <scope>NUCLEOTIDE SEQUENCE</scope>
    <source>
        <strain evidence="3">cv. AKA8401</strain>
    </source>
</reference>
<feature type="transmembrane region" description="Helical" evidence="1">
    <location>
        <begin position="6"/>
        <end position="24"/>
    </location>
</feature>
<keyword evidence="1" id="KW-1133">Transmembrane helix</keyword>
<protein>
    <submittedName>
        <fullName evidence="2">Replication 1a</fullName>
    </submittedName>
</protein>
<sequence>MISLFVYGLLSFGKLTLCVFQLFCRYRSYWEFRDYQGSSPHYRTIFWYLLKM</sequence>
<accession>A0A0B0N8K7</accession>
<dbReference type="Proteomes" id="UP000032142">
    <property type="component" value="Unassembled WGS sequence"/>
</dbReference>
<evidence type="ECO:0000313" key="3">
    <source>
        <dbReference type="Proteomes" id="UP000032142"/>
    </source>
</evidence>
<proteinExistence type="predicted"/>
<gene>
    <name evidence="2" type="ORF">F383_36271</name>
</gene>
<keyword evidence="3" id="KW-1185">Reference proteome</keyword>
<name>A0A0B0N8K7_GOSAR</name>
<evidence type="ECO:0000313" key="2">
    <source>
        <dbReference type="EMBL" id="KHG08992.1"/>
    </source>
</evidence>
<dbReference type="EMBL" id="JRRC01519496">
    <property type="protein sequence ID" value="KHG08992.1"/>
    <property type="molecule type" value="Genomic_DNA"/>
</dbReference>
<keyword evidence="1" id="KW-0812">Transmembrane</keyword>
<dbReference type="AlphaFoldDB" id="A0A0B0N8K7"/>